<gene>
    <name evidence="5" type="ORF">FHL15_004221</name>
</gene>
<proteinExistence type="predicted"/>
<dbReference type="InterPro" id="IPR056884">
    <property type="entry name" value="NPHP3-like_N"/>
</dbReference>
<dbReference type="InterPro" id="IPR027417">
    <property type="entry name" value="P-loop_NTPase"/>
</dbReference>
<dbReference type="EMBL" id="VFLP01000019">
    <property type="protein sequence ID" value="TRX94760.1"/>
    <property type="molecule type" value="Genomic_DNA"/>
</dbReference>
<name>A0A553I3I5_9PEZI</name>
<reference evidence="6" key="1">
    <citation type="submission" date="2019-06" db="EMBL/GenBank/DDBJ databases">
        <title>Draft genome sequence of the griseofulvin-producing fungus Xylaria cubensis strain G536.</title>
        <authorList>
            <person name="Mead M.E."/>
            <person name="Raja H.A."/>
            <person name="Steenwyk J.L."/>
            <person name="Knowles S.L."/>
            <person name="Oberlies N.H."/>
            <person name="Rokas A."/>
        </authorList>
    </citation>
    <scope>NUCLEOTIDE SEQUENCE [LARGE SCALE GENOMIC DNA]</scope>
    <source>
        <strain evidence="6">G536</strain>
    </source>
</reference>
<feature type="repeat" description="ANK" evidence="2">
    <location>
        <begin position="825"/>
        <end position="857"/>
    </location>
</feature>
<dbReference type="Proteomes" id="UP000319160">
    <property type="component" value="Unassembled WGS sequence"/>
</dbReference>
<dbReference type="PROSITE" id="PS50088">
    <property type="entry name" value="ANK_REPEAT"/>
    <property type="match status" value="1"/>
</dbReference>
<accession>A0A553I3I5</accession>
<keyword evidence="2" id="KW-0040">ANK repeat</keyword>
<dbReference type="InterPro" id="IPR002110">
    <property type="entry name" value="Ankyrin_rpt"/>
</dbReference>
<protein>
    <recommendedName>
        <fullName evidence="4">Nephrocystin 3-like N-terminal domain-containing protein</fullName>
    </recommendedName>
</protein>
<dbReference type="Pfam" id="PF24883">
    <property type="entry name" value="NPHP3_N"/>
    <property type="match status" value="1"/>
</dbReference>
<evidence type="ECO:0000256" key="3">
    <source>
        <dbReference type="SAM" id="MobiDB-lite"/>
    </source>
</evidence>
<feature type="region of interest" description="Disordered" evidence="3">
    <location>
        <begin position="921"/>
        <end position="954"/>
    </location>
</feature>
<evidence type="ECO:0000313" key="5">
    <source>
        <dbReference type="EMBL" id="TRX94760.1"/>
    </source>
</evidence>
<sequence>MDPTPVIGALIGLATQASDALHYISSFENAPREIQTARNDVANHLSLFLSVQRLLVHKEELAVHFADGAFEAAMQAMKELLDLIGGDFTNHLPGIVSTWRNITWTINEKNRLREIRGELERQKAFIRLSLNTALLDIMTAEIDDTKGRAEITMGAMIELNKKLDHMEKTSILNHCLPRNDDMSALHSERKALQEPETCDWIFREKSLKDWLQRDHIGHVRYIWVHGIPGAGKTVLASSIIERAASNCNSCGYAYYYCLYSRRQDETIPFLKYILRLLCKQKQTMVLPKLHEAYAREEALSVEDLLNCLEEISLAHDKGIHIIIDAVDESNPREGLLQVLGRIGTEPRFRKVSLLFTSREENDISKHIKEQNNAVACISMSNINVRDDIKRYIHAQLTESGVFKMWYDSDLITEVEKHLTSQAKGMFRWAVCQLDVLKRTRGRENVLRALHTLPGDIFATYERILSEIPQAEQEFVRTALALICSETAGITTAEVLVKASVWNVPFNDIDKYTVAALKESCGSLISLTTLSRAPRSRFVRGDETTETFHRCSLAHYTVKEYLFSPNVASGPAQFFALSDQVVGNIDLKVMFASLSHLGRYNTHQVGRRQFIVSRYEERCLEMTEYALKHRRADIIRDENIWKMVIKSLTPRSQHFKYVNEALRHRVKTIIRDSFPLWHMLCSWDPAFHDNSTSGLLTTTGLLVNLTALDWRELAVKYLESAKFRDLSREQKTRIWTKTFTLDDKTTETILGYCLRVRQLKFLRVFVRYGASFQYEPEVLYTAMRTFNDNPDKALEALKFLFSAGAQPNPVPSIPRSEVHQAISGGFAFTPLQLAVSELAYDWVELLLDEGADVNQVGTSDGTIPSSFDDTNPKRDEILALREIGQQTVLDICSFTQPSWIPQSLSDVNKIRESIRALLKRYGAEESHEGDEDEAMIDVSRNRDEGDSGLIDLTMD</sequence>
<dbReference type="STRING" id="2512241.A0A553I3I5"/>
<organism evidence="5 6">
    <name type="scientific">Xylaria flabelliformis</name>
    <dbReference type="NCBI Taxonomy" id="2512241"/>
    <lineage>
        <taxon>Eukaryota</taxon>
        <taxon>Fungi</taxon>
        <taxon>Dikarya</taxon>
        <taxon>Ascomycota</taxon>
        <taxon>Pezizomycotina</taxon>
        <taxon>Sordariomycetes</taxon>
        <taxon>Xylariomycetidae</taxon>
        <taxon>Xylariales</taxon>
        <taxon>Xylariaceae</taxon>
        <taxon>Xylaria</taxon>
    </lineage>
</organism>
<dbReference type="OrthoDB" id="194358at2759"/>
<dbReference type="PANTHER" id="PTHR10039">
    <property type="entry name" value="AMELOGENIN"/>
    <property type="match status" value="1"/>
</dbReference>
<keyword evidence="1" id="KW-0677">Repeat</keyword>
<dbReference type="InterPro" id="IPR036770">
    <property type="entry name" value="Ankyrin_rpt-contain_sf"/>
</dbReference>
<dbReference type="Gene3D" id="1.25.40.20">
    <property type="entry name" value="Ankyrin repeat-containing domain"/>
    <property type="match status" value="1"/>
</dbReference>
<dbReference type="PANTHER" id="PTHR10039:SF16">
    <property type="entry name" value="GPI INOSITOL-DEACYLASE"/>
    <property type="match status" value="1"/>
</dbReference>
<dbReference type="SUPFAM" id="SSF52540">
    <property type="entry name" value="P-loop containing nucleoside triphosphate hydrolases"/>
    <property type="match status" value="1"/>
</dbReference>
<dbReference type="SUPFAM" id="SSF48403">
    <property type="entry name" value="Ankyrin repeat"/>
    <property type="match status" value="1"/>
</dbReference>
<feature type="domain" description="Nephrocystin 3-like N-terminal" evidence="4">
    <location>
        <begin position="196"/>
        <end position="358"/>
    </location>
</feature>
<dbReference type="PROSITE" id="PS50297">
    <property type="entry name" value="ANK_REP_REGION"/>
    <property type="match status" value="1"/>
</dbReference>
<evidence type="ECO:0000256" key="1">
    <source>
        <dbReference type="ARBA" id="ARBA00022737"/>
    </source>
</evidence>
<evidence type="ECO:0000259" key="4">
    <source>
        <dbReference type="Pfam" id="PF24883"/>
    </source>
</evidence>
<comment type="caution">
    <text evidence="5">The sequence shown here is derived from an EMBL/GenBank/DDBJ whole genome shotgun (WGS) entry which is preliminary data.</text>
</comment>
<evidence type="ECO:0000313" key="6">
    <source>
        <dbReference type="Proteomes" id="UP000319160"/>
    </source>
</evidence>
<dbReference type="AlphaFoldDB" id="A0A553I3I5"/>
<dbReference type="Gene3D" id="3.40.50.300">
    <property type="entry name" value="P-loop containing nucleotide triphosphate hydrolases"/>
    <property type="match status" value="1"/>
</dbReference>
<evidence type="ECO:0000256" key="2">
    <source>
        <dbReference type="PROSITE-ProRule" id="PRU00023"/>
    </source>
</evidence>
<keyword evidence="6" id="KW-1185">Reference proteome</keyword>